<dbReference type="AlphaFoldDB" id="A0A542Z7L1"/>
<protein>
    <recommendedName>
        <fullName evidence="5">Ig-like domain-containing protein</fullName>
    </recommendedName>
</protein>
<keyword evidence="4" id="KW-1185">Reference proteome</keyword>
<evidence type="ECO:0008006" key="5">
    <source>
        <dbReference type="Google" id="ProtNLM"/>
    </source>
</evidence>
<comment type="caution">
    <text evidence="3">The sequence shown here is derived from an EMBL/GenBank/DDBJ whole genome shotgun (WGS) entry which is preliminary data.</text>
</comment>
<gene>
    <name evidence="3" type="ORF">FB474_3939</name>
</gene>
<evidence type="ECO:0000256" key="1">
    <source>
        <dbReference type="SAM" id="MobiDB-lite"/>
    </source>
</evidence>
<dbReference type="Proteomes" id="UP000319514">
    <property type="component" value="Unassembled WGS sequence"/>
</dbReference>
<evidence type="ECO:0000256" key="2">
    <source>
        <dbReference type="SAM" id="SignalP"/>
    </source>
</evidence>
<dbReference type="RefSeq" id="WP_141790539.1">
    <property type="nucleotide sequence ID" value="NZ_BAAAKX010000008.1"/>
</dbReference>
<feature type="region of interest" description="Disordered" evidence="1">
    <location>
        <begin position="99"/>
        <end position="125"/>
    </location>
</feature>
<feature type="chain" id="PRO_5039348496" description="Ig-like domain-containing protein" evidence="2">
    <location>
        <begin position="28"/>
        <end position="148"/>
    </location>
</feature>
<dbReference type="EMBL" id="VFOQ01000003">
    <property type="protein sequence ID" value="TQL56323.1"/>
    <property type="molecule type" value="Genomic_DNA"/>
</dbReference>
<reference evidence="3 4" key="1">
    <citation type="submission" date="2019-06" db="EMBL/GenBank/DDBJ databases">
        <title>Sequencing the genomes of 1000 actinobacteria strains.</title>
        <authorList>
            <person name="Klenk H.-P."/>
        </authorList>
    </citation>
    <scope>NUCLEOTIDE SEQUENCE [LARGE SCALE GENOMIC DNA]</scope>
    <source>
        <strain evidence="3 4">DSM 18082</strain>
    </source>
</reference>
<keyword evidence="2" id="KW-0732">Signal</keyword>
<name>A0A542Z7L1_9MICO</name>
<accession>A0A542Z7L1</accession>
<evidence type="ECO:0000313" key="3">
    <source>
        <dbReference type="EMBL" id="TQL56323.1"/>
    </source>
</evidence>
<proteinExistence type="predicted"/>
<sequence length="148" mass="14976">MDPRRHFRRLTAAGVVACLSIALGTTAAFGGFSSSVGATTAASSNSIVLPTPTISLSCSGNGRAKLSIVWSWPSMADTTSSTAGFLNAYTVAITVDGSQRQSGTNQSSYTDNSVPATPDKNHSASVTVAVTSSTSWSATASQSSSVSC</sequence>
<feature type="compositionally biased region" description="Polar residues" evidence="1">
    <location>
        <begin position="99"/>
        <end position="115"/>
    </location>
</feature>
<feature type="signal peptide" evidence="2">
    <location>
        <begin position="1"/>
        <end position="27"/>
    </location>
</feature>
<organism evidence="3 4">
    <name type="scientific">Oryzihumus leptocrescens</name>
    <dbReference type="NCBI Taxonomy" id="297536"/>
    <lineage>
        <taxon>Bacteria</taxon>
        <taxon>Bacillati</taxon>
        <taxon>Actinomycetota</taxon>
        <taxon>Actinomycetes</taxon>
        <taxon>Micrococcales</taxon>
        <taxon>Intrasporangiaceae</taxon>
        <taxon>Oryzihumus</taxon>
    </lineage>
</organism>
<evidence type="ECO:0000313" key="4">
    <source>
        <dbReference type="Proteomes" id="UP000319514"/>
    </source>
</evidence>